<dbReference type="Proteomes" id="UP001597365">
    <property type="component" value="Unassembled WGS sequence"/>
</dbReference>
<feature type="transmembrane region" description="Helical" evidence="1">
    <location>
        <begin position="28"/>
        <end position="47"/>
    </location>
</feature>
<proteinExistence type="predicted"/>
<keyword evidence="1" id="KW-0812">Transmembrane</keyword>
<evidence type="ECO:0000313" key="2">
    <source>
        <dbReference type="EMBL" id="MFD1832422.1"/>
    </source>
</evidence>
<accession>A0ABW4PNV0</accession>
<protein>
    <submittedName>
        <fullName evidence="2">Uncharacterized protein</fullName>
    </submittedName>
</protein>
<dbReference type="EMBL" id="JBHUFU010000015">
    <property type="protein sequence ID" value="MFD1832422.1"/>
    <property type="molecule type" value="Genomic_DNA"/>
</dbReference>
<organism evidence="2 3">
    <name type="scientific">Streptomyces desertarenae</name>
    <dbReference type="NCBI Taxonomy" id="2666184"/>
    <lineage>
        <taxon>Bacteria</taxon>
        <taxon>Bacillati</taxon>
        <taxon>Actinomycetota</taxon>
        <taxon>Actinomycetes</taxon>
        <taxon>Kitasatosporales</taxon>
        <taxon>Streptomycetaceae</taxon>
        <taxon>Streptomyces</taxon>
    </lineage>
</organism>
<dbReference type="RefSeq" id="WP_380903310.1">
    <property type="nucleotide sequence ID" value="NZ_JBHUFU010000015.1"/>
</dbReference>
<gene>
    <name evidence="2" type="ORF">ACFSJS_22640</name>
</gene>
<evidence type="ECO:0000256" key="1">
    <source>
        <dbReference type="SAM" id="Phobius"/>
    </source>
</evidence>
<sequence length="48" mass="4863">MHPAFAAVSLAAAVGSYAALAHYRADRAPIGFLLGLIAGLLLAISLVQ</sequence>
<reference evidence="3" key="1">
    <citation type="journal article" date="2019" name="Int. J. Syst. Evol. Microbiol.">
        <title>The Global Catalogue of Microorganisms (GCM) 10K type strain sequencing project: providing services to taxonomists for standard genome sequencing and annotation.</title>
        <authorList>
            <consortium name="The Broad Institute Genomics Platform"/>
            <consortium name="The Broad Institute Genome Sequencing Center for Infectious Disease"/>
            <person name="Wu L."/>
            <person name="Ma J."/>
        </authorList>
    </citation>
    <scope>NUCLEOTIDE SEQUENCE [LARGE SCALE GENOMIC DNA]</scope>
    <source>
        <strain evidence="3">CGMCC 4.7455</strain>
    </source>
</reference>
<keyword evidence="3" id="KW-1185">Reference proteome</keyword>
<evidence type="ECO:0000313" key="3">
    <source>
        <dbReference type="Proteomes" id="UP001597365"/>
    </source>
</evidence>
<keyword evidence="1" id="KW-0472">Membrane</keyword>
<name>A0ABW4PNV0_9ACTN</name>
<comment type="caution">
    <text evidence="2">The sequence shown here is derived from an EMBL/GenBank/DDBJ whole genome shotgun (WGS) entry which is preliminary data.</text>
</comment>
<keyword evidence="1" id="KW-1133">Transmembrane helix</keyword>